<name>A0AAD0W2N9_PSEO7</name>
<dbReference type="Pfam" id="PF07429">
    <property type="entry name" value="Glyco_transf_56"/>
    <property type="match status" value="1"/>
</dbReference>
<keyword evidence="4" id="KW-0808">Transferase</keyword>
<dbReference type="GO" id="GO:0009246">
    <property type="term" value="P:enterobacterial common antigen biosynthetic process"/>
    <property type="evidence" value="ECO:0007669"/>
    <property type="project" value="InterPro"/>
</dbReference>
<dbReference type="AlphaFoldDB" id="A0AAD0W2N9"/>
<keyword evidence="2" id="KW-0997">Cell inner membrane</keyword>
<dbReference type="KEGG" id="ppis:B1L02_14680"/>
<sequence>MLIHIFSDTPHHYKPMVEFYLRYIESEQCFWVLGSDTNKDKDILFFSCEKELYQALDAQPSETRLVFHGLFSPVLIRNLALSHMLSRATCVLWGAEIYRNKNVQGLKGYLNWFAHRLLLSRAQCVITLNSGDAELVKNYMKLKRKVDILPYPLIDFGLTLANGQNEKLKILLGNSADPANNHKQLIDHVANADLPEFEVYMPLNYAGTKEYIQEIITYAQKRLGQCFIPITAIMSKPEYDRLLCKVDLSLFAHQRQQGLYVVYAMLLQGKPIFLDTCTSSYSDLTKQGFSLGDINKFSKLTNAELTQLIMQPMEINQQLMVSTFTEAALGPKWAAMLVDSND</sequence>
<evidence type="ECO:0000313" key="7">
    <source>
        <dbReference type="Proteomes" id="UP000258102"/>
    </source>
</evidence>
<dbReference type="Proteomes" id="UP000258102">
    <property type="component" value="Chromosome 1"/>
</dbReference>
<dbReference type="GO" id="GO:0008417">
    <property type="term" value="F:fucosyltransferase activity"/>
    <property type="evidence" value="ECO:0007669"/>
    <property type="project" value="InterPro"/>
</dbReference>
<evidence type="ECO:0000256" key="2">
    <source>
        <dbReference type="ARBA" id="ARBA00022519"/>
    </source>
</evidence>
<protein>
    <submittedName>
        <fullName evidence="6">4-alpha-L-fucosyltransferase</fullName>
    </submittedName>
</protein>
<keyword evidence="1" id="KW-1003">Cell membrane</keyword>
<organism evidence="6 7">
    <name type="scientific">Pseudoalteromonas piscicida</name>
    <dbReference type="NCBI Taxonomy" id="43662"/>
    <lineage>
        <taxon>Bacteria</taxon>
        <taxon>Pseudomonadati</taxon>
        <taxon>Pseudomonadota</taxon>
        <taxon>Gammaproteobacteria</taxon>
        <taxon>Alteromonadales</taxon>
        <taxon>Pseudoalteromonadaceae</taxon>
        <taxon>Pseudoalteromonas</taxon>
    </lineage>
</organism>
<gene>
    <name evidence="6" type="ORF">D0511_03055</name>
</gene>
<dbReference type="RefSeq" id="WP_088531624.1">
    <property type="nucleotide sequence ID" value="NZ_CP021646.1"/>
</dbReference>
<evidence type="ECO:0000256" key="1">
    <source>
        <dbReference type="ARBA" id="ARBA00022475"/>
    </source>
</evidence>
<proteinExistence type="predicted"/>
<reference evidence="6 7" key="1">
    <citation type="submission" date="2018-08" db="EMBL/GenBank/DDBJ databases">
        <title>Whole Genome Sequences of Two Pseudoalteromonas piscicida Strains, DE1-A and DE2-A, which Exhibit Strong Antibacterial Activity against Vibrio vulnificus.</title>
        <authorList>
            <person name="Richards G.P."/>
            <person name="Needleman D.S."/>
            <person name="Watson M.A."/>
            <person name="Polson S.W."/>
        </authorList>
    </citation>
    <scope>NUCLEOTIDE SEQUENCE [LARGE SCALE GENOMIC DNA]</scope>
    <source>
        <strain evidence="6 7">DE2-A</strain>
    </source>
</reference>
<evidence type="ECO:0000313" key="6">
    <source>
        <dbReference type="EMBL" id="AXR01159.1"/>
    </source>
</evidence>
<evidence type="ECO:0000256" key="3">
    <source>
        <dbReference type="ARBA" id="ARBA00022676"/>
    </source>
</evidence>
<dbReference type="EMBL" id="CP031761">
    <property type="protein sequence ID" value="AXR01159.1"/>
    <property type="molecule type" value="Genomic_DNA"/>
</dbReference>
<dbReference type="InterPro" id="IPR009993">
    <property type="entry name" value="WecF"/>
</dbReference>
<keyword evidence="5" id="KW-0472">Membrane</keyword>
<accession>A0AAD0W2N9</accession>
<keyword evidence="3" id="KW-0328">Glycosyltransferase</keyword>
<evidence type="ECO:0000256" key="5">
    <source>
        <dbReference type="ARBA" id="ARBA00023136"/>
    </source>
</evidence>
<evidence type="ECO:0000256" key="4">
    <source>
        <dbReference type="ARBA" id="ARBA00022679"/>
    </source>
</evidence>